<reference evidence="3 4" key="1">
    <citation type="submission" date="2018-06" db="EMBL/GenBank/DDBJ databases">
        <authorList>
            <consortium name="Pathogen Informatics"/>
            <person name="Doyle S."/>
        </authorList>
    </citation>
    <scope>NUCLEOTIDE SEQUENCE [LARGE SCALE GENOMIC DNA]</scope>
    <source>
        <strain evidence="3 4">NCTC12195</strain>
    </source>
</reference>
<protein>
    <recommendedName>
        <fullName evidence="2">Right handed beta helix domain-containing protein</fullName>
    </recommendedName>
</protein>
<organism evidence="3 4">
    <name type="scientific">Staphylococcus gallinarum</name>
    <dbReference type="NCBI Taxonomy" id="1293"/>
    <lineage>
        <taxon>Bacteria</taxon>
        <taxon>Bacillati</taxon>
        <taxon>Bacillota</taxon>
        <taxon>Bacilli</taxon>
        <taxon>Bacillales</taxon>
        <taxon>Staphylococcaceae</taxon>
        <taxon>Staphylococcus</taxon>
    </lineage>
</organism>
<dbReference type="InterPro" id="IPR006626">
    <property type="entry name" value="PbH1"/>
</dbReference>
<evidence type="ECO:0000313" key="3">
    <source>
        <dbReference type="EMBL" id="SUM33731.1"/>
    </source>
</evidence>
<dbReference type="SMART" id="SM00710">
    <property type="entry name" value="PbH1"/>
    <property type="match status" value="3"/>
</dbReference>
<gene>
    <name evidence="3" type="ORF">NCTC12195_03200</name>
</gene>
<dbReference type="InterPro" id="IPR039448">
    <property type="entry name" value="Beta_helix"/>
</dbReference>
<dbReference type="Pfam" id="PF13229">
    <property type="entry name" value="Beta_helix"/>
    <property type="match status" value="1"/>
</dbReference>
<dbReference type="InterPro" id="IPR012334">
    <property type="entry name" value="Pectin_lyas_fold"/>
</dbReference>
<feature type="transmembrane region" description="Helical" evidence="1">
    <location>
        <begin position="181"/>
        <end position="202"/>
    </location>
</feature>
<accession>A0A380FJW9</accession>
<dbReference type="InterPro" id="IPR011050">
    <property type="entry name" value="Pectin_lyase_fold/virulence"/>
</dbReference>
<keyword evidence="1" id="KW-0812">Transmembrane</keyword>
<keyword evidence="1" id="KW-0472">Membrane</keyword>
<dbReference type="Gene3D" id="2.160.20.10">
    <property type="entry name" value="Single-stranded right-handed beta-helix, Pectin lyase-like"/>
    <property type="match status" value="1"/>
</dbReference>
<evidence type="ECO:0000313" key="4">
    <source>
        <dbReference type="Proteomes" id="UP000255277"/>
    </source>
</evidence>
<sequence length="212" mass="24172">MLYYHGFDITYASDDYYYGGDGARVNEELESKFIRINNCESVGHGDDGITTHHSRFINITNNVSHDPKNYHGNSNGIEIDDGSQNVMVSNNITFNNQCGIEIKAHETSSAASMVVVDGHISHKDNRSYVARHIGHHRATTDPKSKTAKDVTFQILSHYFHIKTKYIQVGHLEPFQSVLTQMYRSITLLLLVMVHLIQLVRLLQFSLWQKMFS</sequence>
<name>A0A380FJW9_STAGA</name>
<dbReference type="SUPFAM" id="SSF51126">
    <property type="entry name" value="Pectin lyase-like"/>
    <property type="match status" value="1"/>
</dbReference>
<evidence type="ECO:0000259" key="2">
    <source>
        <dbReference type="Pfam" id="PF13229"/>
    </source>
</evidence>
<keyword evidence="1" id="KW-1133">Transmembrane helix</keyword>
<proteinExistence type="predicted"/>
<feature type="domain" description="Right handed beta helix" evidence="2">
    <location>
        <begin position="34"/>
        <end position="107"/>
    </location>
</feature>
<dbReference type="AlphaFoldDB" id="A0A380FJW9"/>
<evidence type="ECO:0000256" key="1">
    <source>
        <dbReference type="SAM" id="Phobius"/>
    </source>
</evidence>
<dbReference type="EMBL" id="UHDK01000001">
    <property type="protein sequence ID" value="SUM33731.1"/>
    <property type="molecule type" value="Genomic_DNA"/>
</dbReference>
<dbReference type="Proteomes" id="UP000255277">
    <property type="component" value="Unassembled WGS sequence"/>
</dbReference>